<evidence type="ECO:0000313" key="5">
    <source>
        <dbReference type="Proteomes" id="UP001161405"/>
    </source>
</evidence>
<keyword evidence="1 2" id="KW-0238">DNA-binding</keyword>
<evidence type="ECO:0000313" key="4">
    <source>
        <dbReference type="EMBL" id="GLQ16799.1"/>
    </source>
</evidence>
<dbReference type="EMBL" id="BSNI01000002">
    <property type="protein sequence ID" value="GLQ16799.1"/>
    <property type="molecule type" value="Genomic_DNA"/>
</dbReference>
<proteinExistence type="predicted"/>
<dbReference type="InterPro" id="IPR009057">
    <property type="entry name" value="Homeodomain-like_sf"/>
</dbReference>
<name>A0ABQ5UQS5_9HYPH</name>
<dbReference type="InterPro" id="IPR001647">
    <property type="entry name" value="HTH_TetR"/>
</dbReference>
<organism evidence="4 5">
    <name type="scientific">Maritalea porphyrae</name>
    <dbReference type="NCBI Taxonomy" id="880732"/>
    <lineage>
        <taxon>Bacteria</taxon>
        <taxon>Pseudomonadati</taxon>
        <taxon>Pseudomonadota</taxon>
        <taxon>Alphaproteobacteria</taxon>
        <taxon>Hyphomicrobiales</taxon>
        <taxon>Devosiaceae</taxon>
        <taxon>Maritalea</taxon>
    </lineage>
</organism>
<evidence type="ECO:0000259" key="3">
    <source>
        <dbReference type="PROSITE" id="PS50977"/>
    </source>
</evidence>
<dbReference type="SUPFAM" id="SSF46689">
    <property type="entry name" value="Homeodomain-like"/>
    <property type="match status" value="1"/>
</dbReference>
<dbReference type="Gene3D" id="1.10.357.10">
    <property type="entry name" value="Tetracycline Repressor, domain 2"/>
    <property type="match status" value="1"/>
</dbReference>
<protein>
    <recommendedName>
        <fullName evidence="3">HTH tetR-type domain-containing protein</fullName>
    </recommendedName>
</protein>
<dbReference type="PROSITE" id="PS50977">
    <property type="entry name" value="HTH_TETR_2"/>
    <property type="match status" value="1"/>
</dbReference>
<dbReference type="RefSeq" id="WP_284362544.1">
    <property type="nucleotide sequence ID" value="NZ_BSNI01000002.1"/>
</dbReference>
<dbReference type="Proteomes" id="UP001161405">
    <property type="component" value="Unassembled WGS sequence"/>
</dbReference>
<sequence>MNIRVEGKQERALKTRKAIQSAYDRLALTKAFDEISISAIAIEAGVGKGTVLAHYSEKLALPAALFAQKLDELCDHIAQMPDDISPKELIDPLVQFLDFAFSDDVYGRIMLWDGHDICERIIGPVEARFYAVIAVHLPPSKDLRTDQKLEILRAFLVHAIVMHRACQSAEDTKDQFENLMLATLF</sequence>
<reference evidence="4" key="2">
    <citation type="submission" date="2023-01" db="EMBL/GenBank/DDBJ databases">
        <title>Draft genome sequence of Maritalea porphyrae strain NBRC 107169.</title>
        <authorList>
            <person name="Sun Q."/>
            <person name="Mori K."/>
        </authorList>
    </citation>
    <scope>NUCLEOTIDE SEQUENCE</scope>
    <source>
        <strain evidence="4">NBRC 107169</strain>
    </source>
</reference>
<keyword evidence="5" id="KW-1185">Reference proteome</keyword>
<feature type="domain" description="HTH tetR-type" evidence="3">
    <location>
        <begin position="13"/>
        <end position="73"/>
    </location>
</feature>
<feature type="DNA-binding region" description="H-T-H motif" evidence="2">
    <location>
        <begin position="36"/>
        <end position="55"/>
    </location>
</feature>
<evidence type="ECO:0000256" key="2">
    <source>
        <dbReference type="PROSITE-ProRule" id="PRU00335"/>
    </source>
</evidence>
<comment type="caution">
    <text evidence="4">The sequence shown here is derived from an EMBL/GenBank/DDBJ whole genome shotgun (WGS) entry which is preliminary data.</text>
</comment>
<evidence type="ECO:0000256" key="1">
    <source>
        <dbReference type="ARBA" id="ARBA00023125"/>
    </source>
</evidence>
<reference evidence="4" key="1">
    <citation type="journal article" date="2014" name="Int. J. Syst. Evol. Microbiol.">
        <title>Complete genome of a new Firmicutes species belonging to the dominant human colonic microbiota ('Ruminococcus bicirculans') reveals two chromosomes and a selective capacity to utilize plant glucans.</title>
        <authorList>
            <consortium name="NISC Comparative Sequencing Program"/>
            <person name="Wegmann U."/>
            <person name="Louis P."/>
            <person name="Goesmann A."/>
            <person name="Henrissat B."/>
            <person name="Duncan S.H."/>
            <person name="Flint H.J."/>
        </authorList>
    </citation>
    <scope>NUCLEOTIDE SEQUENCE</scope>
    <source>
        <strain evidence="4">NBRC 107169</strain>
    </source>
</reference>
<accession>A0ABQ5UQS5</accession>
<gene>
    <name evidence="4" type="ORF">GCM10007879_10480</name>
</gene>